<dbReference type="AlphaFoldDB" id="A0AAV9IC36"/>
<reference evidence="4 5" key="1">
    <citation type="submission" date="2022-07" db="EMBL/GenBank/DDBJ databases">
        <title>Genome-wide signatures of adaptation to extreme environments.</title>
        <authorList>
            <person name="Cho C.H."/>
            <person name="Yoon H.S."/>
        </authorList>
    </citation>
    <scope>NUCLEOTIDE SEQUENCE [LARGE SCALE GENOMIC DNA]</scope>
    <source>
        <strain evidence="4 5">108.79 E11</strain>
    </source>
</reference>
<evidence type="ECO:0000256" key="2">
    <source>
        <dbReference type="SAM" id="MobiDB-lite"/>
    </source>
</evidence>
<dbReference type="GO" id="GO:0008270">
    <property type="term" value="F:zinc ion binding"/>
    <property type="evidence" value="ECO:0007669"/>
    <property type="project" value="UniProtKB-KW"/>
</dbReference>
<feature type="region of interest" description="Disordered" evidence="2">
    <location>
        <begin position="318"/>
        <end position="339"/>
    </location>
</feature>
<dbReference type="InterPro" id="IPR001841">
    <property type="entry name" value="Znf_RING"/>
</dbReference>
<evidence type="ECO:0000313" key="5">
    <source>
        <dbReference type="Proteomes" id="UP001300502"/>
    </source>
</evidence>
<dbReference type="InterPro" id="IPR013083">
    <property type="entry name" value="Znf_RING/FYVE/PHD"/>
</dbReference>
<organism evidence="4 5">
    <name type="scientific">Galdieria yellowstonensis</name>
    <dbReference type="NCBI Taxonomy" id="3028027"/>
    <lineage>
        <taxon>Eukaryota</taxon>
        <taxon>Rhodophyta</taxon>
        <taxon>Bangiophyceae</taxon>
        <taxon>Galdieriales</taxon>
        <taxon>Galdieriaceae</taxon>
        <taxon>Galdieria</taxon>
    </lineage>
</organism>
<keyword evidence="1" id="KW-0863">Zinc-finger</keyword>
<protein>
    <recommendedName>
        <fullName evidence="3">RING-type domain-containing protein</fullName>
    </recommendedName>
</protein>
<evidence type="ECO:0000256" key="1">
    <source>
        <dbReference type="PROSITE-ProRule" id="PRU00175"/>
    </source>
</evidence>
<proteinExistence type="predicted"/>
<dbReference type="EMBL" id="JANCYU010000027">
    <property type="protein sequence ID" value="KAK4525015.1"/>
    <property type="molecule type" value="Genomic_DNA"/>
</dbReference>
<evidence type="ECO:0000313" key="4">
    <source>
        <dbReference type="EMBL" id="KAK4525015.1"/>
    </source>
</evidence>
<keyword evidence="5" id="KW-1185">Reference proteome</keyword>
<evidence type="ECO:0000259" key="3">
    <source>
        <dbReference type="PROSITE" id="PS50089"/>
    </source>
</evidence>
<dbReference type="Pfam" id="PF13920">
    <property type="entry name" value="zf-C3HC4_3"/>
    <property type="match status" value="1"/>
</dbReference>
<dbReference type="SUPFAM" id="SSF57850">
    <property type="entry name" value="RING/U-box"/>
    <property type="match status" value="1"/>
</dbReference>
<dbReference type="SMART" id="SM00184">
    <property type="entry name" value="RING"/>
    <property type="match status" value="1"/>
</dbReference>
<accession>A0AAV9IC36</accession>
<gene>
    <name evidence="4" type="ORF">GAYE_SCF07G2919</name>
</gene>
<feature type="domain" description="RING-type" evidence="3">
    <location>
        <begin position="8"/>
        <end position="45"/>
    </location>
</feature>
<dbReference type="Gene3D" id="3.30.40.10">
    <property type="entry name" value="Zinc/RING finger domain, C3HC4 (zinc finger)"/>
    <property type="match status" value="1"/>
</dbReference>
<sequence length="339" mass="38981">MEGSSRACSICLERSINTTFLPCQHETVCSFCASRLDTLTCPVCRTTVFFVLLKEQKVSDVDSCSSKWCLSCVVRYRQEVEQYFSRNVFGTLFTGFTDLKNLKAHVSNFVAENVSYPDTLYDAKTQLFFKPSTEVFRMVENNIVKPETCRIGCFERAPLYDLYWGFSEACESKKAETHINGYPCRFDYCQLWELVRCLQSGERLPQLLGLCFSSCSLASFQQAVDMHHLIYKYKENYVSVGLPFIVWIMLDHNAQNSQAVQSDVVSLEVIREELQKIVPYDRPNAVVRISFDSEAENKEFCSFFRIISELMEAHKKRTPRRSLTGYPSSDRGSGLKLFI</sequence>
<comment type="caution">
    <text evidence="4">The sequence shown here is derived from an EMBL/GenBank/DDBJ whole genome shotgun (WGS) entry which is preliminary data.</text>
</comment>
<keyword evidence="1" id="KW-0862">Zinc</keyword>
<keyword evidence="1" id="KW-0479">Metal-binding</keyword>
<name>A0AAV9IC36_9RHOD</name>
<dbReference type="Proteomes" id="UP001300502">
    <property type="component" value="Unassembled WGS sequence"/>
</dbReference>
<dbReference type="PROSITE" id="PS50089">
    <property type="entry name" value="ZF_RING_2"/>
    <property type="match status" value="1"/>
</dbReference>